<keyword evidence="4" id="KW-0732">Signal</keyword>
<keyword evidence="3" id="KW-0812">Transmembrane</keyword>
<organism evidence="5">
    <name type="scientific">Guillardia theta (strain CCMP2712)</name>
    <name type="common">Cryptophyte</name>
    <dbReference type="NCBI Taxonomy" id="905079"/>
    <lineage>
        <taxon>Eukaryota</taxon>
        <taxon>Cryptophyceae</taxon>
        <taxon>Pyrenomonadales</taxon>
        <taxon>Geminigeraceae</taxon>
        <taxon>Guillardia</taxon>
    </lineage>
</organism>
<dbReference type="Pfam" id="PF02493">
    <property type="entry name" value="MORN"/>
    <property type="match status" value="7"/>
</dbReference>
<evidence type="ECO:0000313" key="7">
    <source>
        <dbReference type="Proteomes" id="UP000011087"/>
    </source>
</evidence>
<dbReference type="Gene3D" id="2.20.110.10">
    <property type="entry name" value="Histone H3 K4-specific methyltransferase SET7/9 N-terminal domain"/>
    <property type="match status" value="4"/>
</dbReference>
<feature type="chain" id="PRO_5008771017" evidence="4">
    <location>
        <begin position="27"/>
        <end position="411"/>
    </location>
</feature>
<dbReference type="AlphaFoldDB" id="L1J9C3"/>
<reference evidence="5 7" key="1">
    <citation type="journal article" date="2012" name="Nature">
        <title>Algal genomes reveal evolutionary mosaicism and the fate of nucleomorphs.</title>
        <authorList>
            <consortium name="DOE Joint Genome Institute"/>
            <person name="Curtis B.A."/>
            <person name="Tanifuji G."/>
            <person name="Burki F."/>
            <person name="Gruber A."/>
            <person name="Irimia M."/>
            <person name="Maruyama S."/>
            <person name="Arias M.C."/>
            <person name="Ball S.G."/>
            <person name="Gile G.H."/>
            <person name="Hirakawa Y."/>
            <person name="Hopkins J.F."/>
            <person name="Kuo A."/>
            <person name="Rensing S.A."/>
            <person name="Schmutz J."/>
            <person name="Symeonidi A."/>
            <person name="Elias M."/>
            <person name="Eveleigh R.J."/>
            <person name="Herman E.K."/>
            <person name="Klute M.J."/>
            <person name="Nakayama T."/>
            <person name="Obornik M."/>
            <person name="Reyes-Prieto A."/>
            <person name="Armbrust E.V."/>
            <person name="Aves S.J."/>
            <person name="Beiko R.G."/>
            <person name="Coutinho P."/>
            <person name="Dacks J.B."/>
            <person name="Durnford D.G."/>
            <person name="Fast N.M."/>
            <person name="Green B.R."/>
            <person name="Grisdale C.J."/>
            <person name="Hempel F."/>
            <person name="Henrissat B."/>
            <person name="Hoppner M.P."/>
            <person name="Ishida K."/>
            <person name="Kim E."/>
            <person name="Koreny L."/>
            <person name="Kroth P.G."/>
            <person name="Liu Y."/>
            <person name="Malik S.B."/>
            <person name="Maier U.G."/>
            <person name="McRose D."/>
            <person name="Mock T."/>
            <person name="Neilson J.A."/>
            <person name="Onodera N.T."/>
            <person name="Poole A.M."/>
            <person name="Pritham E.J."/>
            <person name="Richards T.A."/>
            <person name="Rocap G."/>
            <person name="Roy S.W."/>
            <person name="Sarai C."/>
            <person name="Schaack S."/>
            <person name="Shirato S."/>
            <person name="Slamovits C.H."/>
            <person name="Spencer D.F."/>
            <person name="Suzuki S."/>
            <person name="Worden A.Z."/>
            <person name="Zauner S."/>
            <person name="Barry K."/>
            <person name="Bell C."/>
            <person name="Bharti A.K."/>
            <person name="Crow J.A."/>
            <person name="Grimwood J."/>
            <person name="Kramer R."/>
            <person name="Lindquist E."/>
            <person name="Lucas S."/>
            <person name="Salamov A."/>
            <person name="McFadden G.I."/>
            <person name="Lane C.E."/>
            <person name="Keeling P.J."/>
            <person name="Gray M.W."/>
            <person name="Grigoriev I.V."/>
            <person name="Archibald J.M."/>
        </authorList>
    </citation>
    <scope>NUCLEOTIDE SEQUENCE</scope>
    <source>
        <strain evidence="5 7">CCMP2712</strain>
    </source>
</reference>
<keyword evidence="3" id="KW-1133">Transmembrane helix</keyword>
<evidence type="ECO:0000256" key="1">
    <source>
        <dbReference type="ARBA" id="ARBA00022737"/>
    </source>
</evidence>
<feature type="compositionally biased region" description="Basic and acidic residues" evidence="2">
    <location>
        <begin position="133"/>
        <end position="146"/>
    </location>
</feature>
<feature type="compositionally biased region" description="Polar residues" evidence="2">
    <location>
        <begin position="89"/>
        <end position="99"/>
    </location>
</feature>
<evidence type="ECO:0000313" key="6">
    <source>
        <dbReference type="EnsemblProtists" id="EKX44670"/>
    </source>
</evidence>
<feature type="region of interest" description="Disordered" evidence="2">
    <location>
        <begin position="82"/>
        <end position="169"/>
    </location>
</feature>
<dbReference type="KEGG" id="gtt:GUITHDRAFT_163521"/>
<dbReference type="eggNOG" id="KOG0231">
    <property type="taxonomic scope" value="Eukaryota"/>
</dbReference>
<keyword evidence="7" id="KW-1185">Reference proteome</keyword>
<reference evidence="6" key="3">
    <citation type="submission" date="2016-03" db="UniProtKB">
        <authorList>
            <consortium name="EnsemblProtists"/>
        </authorList>
    </citation>
    <scope>IDENTIFICATION</scope>
</reference>
<accession>L1J9C3</accession>
<feature type="compositionally biased region" description="Polar residues" evidence="2">
    <location>
        <begin position="157"/>
        <end position="166"/>
    </location>
</feature>
<dbReference type="PaxDb" id="55529-EKX44670"/>
<dbReference type="PANTHER" id="PTHR23084:SF179">
    <property type="entry name" value="OS10G0565000 PROTEIN"/>
    <property type="match status" value="1"/>
</dbReference>
<proteinExistence type="predicted"/>
<evidence type="ECO:0000256" key="2">
    <source>
        <dbReference type="SAM" id="MobiDB-lite"/>
    </source>
</evidence>
<dbReference type="Proteomes" id="UP000011087">
    <property type="component" value="Unassembled WGS sequence"/>
</dbReference>
<dbReference type="OrthoDB" id="437960at2759"/>
<gene>
    <name evidence="5" type="ORF">GUITHDRAFT_163521</name>
</gene>
<keyword evidence="1" id="KW-0677">Repeat</keyword>
<sequence>MGVKISWRRRAILLLIAAVLVRPSLGHEKGVNVCSPDEDRPTKRSACTQDSSCKHETQCGCIPKGCNCGDFHCILNLHPHSHGDGQHAEISSSKLQGGSNHIHKDGTTHSHSGGSKPHHHMSDGTVVYEPDTNDPHNEPVDADKARSRSMRVGTMGSAGNATNPTDSKTHKQKTWGLLMFLVAGAVGCMVMSGVYMIVAPFFTRCFRRRVLGKSMLSKDMFDDKELLSGGGKKDKDGNKDSKFREYVWPDGGKYEGEWKDGKMHGKGKFIEVNGTWYEGEWYEGKMQGNGTQVFEKGDRYTGMYYNGLRHGKGVQSFANGNKYEGDFWQGQIHGQGIYTCADGRRYAGEFKNNQKHGIGKYSGANGSYTGEYLNGKKHGKGIFTWTDGTAYEGDWEEDVMHGVGYVTGGGH</sequence>
<feature type="transmembrane region" description="Helical" evidence="3">
    <location>
        <begin position="175"/>
        <end position="203"/>
    </location>
</feature>
<dbReference type="EnsemblProtists" id="EKX44670">
    <property type="protein sequence ID" value="EKX44670"/>
    <property type="gene ID" value="GUITHDRAFT_163521"/>
</dbReference>
<keyword evidence="3" id="KW-0472">Membrane</keyword>
<dbReference type="HOGENOM" id="CLU_669876_0_0_1"/>
<evidence type="ECO:0000313" key="5">
    <source>
        <dbReference type="EMBL" id="EKX44670.1"/>
    </source>
</evidence>
<protein>
    <submittedName>
        <fullName evidence="5 6">Uncharacterized protein</fullName>
    </submittedName>
</protein>
<dbReference type="RefSeq" id="XP_005831650.1">
    <property type="nucleotide sequence ID" value="XM_005831593.1"/>
</dbReference>
<reference evidence="7" key="2">
    <citation type="submission" date="2012-11" db="EMBL/GenBank/DDBJ databases">
        <authorList>
            <person name="Kuo A."/>
            <person name="Curtis B.A."/>
            <person name="Tanifuji G."/>
            <person name="Burki F."/>
            <person name="Gruber A."/>
            <person name="Irimia M."/>
            <person name="Maruyama S."/>
            <person name="Arias M.C."/>
            <person name="Ball S.G."/>
            <person name="Gile G.H."/>
            <person name="Hirakawa Y."/>
            <person name="Hopkins J.F."/>
            <person name="Rensing S.A."/>
            <person name="Schmutz J."/>
            <person name="Symeonidi A."/>
            <person name="Elias M."/>
            <person name="Eveleigh R.J."/>
            <person name="Herman E.K."/>
            <person name="Klute M.J."/>
            <person name="Nakayama T."/>
            <person name="Obornik M."/>
            <person name="Reyes-Prieto A."/>
            <person name="Armbrust E.V."/>
            <person name="Aves S.J."/>
            <person name="Beiko R.G."/>
            <person name="Coutinho P."/>
            <person name="Dacks J.B."/>
            <person name="Durnford D.G."/>
            <person name="Fast N.M."/>
            <person name="Green B.R."/>
            <person name="Grisdale C."/>
            <person name="Hempe F."/>
            <person name="Henrissat B."/>
            <person name="Hoppner M.P."/>
            <person name="Ishida K.-I."/>
            <person name="Kim E."/>
            <person name="Koreny L."/>
            <person name="Kroth P.G."/>
            <person name="Liu Y."/>
            <person name="Malik S.-B."/>
            <person name="Maier U.G."/>
            <person name="McRose D."/>
            <person name="Mock T."/>
            <person name="Neilson J.A."/>
            <person name="Onodera N.T."/>
            <person name="Poole A.M."/>
            <person name="Pritham E.J."/>
            <person name="Richards T.A."/>
            <person name="Rocap G."/>
            <person name="Roy S.W."/>
            <person name="Sarai C."/>
            <person name="Schaack S."/>
            <person name="Shirato S."/>
            <person name="Slamovits C.H."/>
            <person name="Spencer D.F."/>
            <person name="Suzuki S."/>
            <person name="Worden A.Z."/>
            <person name="Zauner S."/>
            <person name="Barry K."/>
            <person name="Bell C."/>
            <person name="Bharti A.K."/>
            <person name="Crow J.A."/>
            <person name="Grimwood J."/>
            <person name="Kramer R."/>
            <person name="Lindquist E."/>
            <person name="Lucas S."/>
            <person name="Salamov A."/>
            <person name="McFadden G.I."/>
            <person name="Lane C.E."/>
            <person name="Keeling P.J."/>
            <person name="Gray M.W."/>
            <person name="Grigoriev I.V."/>
            <person name="Archibald J.M."/>
        </authorList>
    </citation>
    <scope>NUCLEOTIDE SEQUENCE</scope>
    <source>
        <strain evidence="7">CCMP2712</strain>
    </source>
</reference>
<evidence type="ECO:0000256" key="3">
    <source>
        <dbReference type="SAM" id="Phobius"/>
    </source>
</evidence>
<dbReference type="SMART" id="SM00698">
    <property type="entry name" value="MORN"/>
    <property type="match status" value="7"/>
</dbReference>
<dbReference type="SUPFAM" id="SSF82185">
    <property type="entry name" value="Histone H3 K4-specific methyltransferase SET7/9 N-terminal domain"/>
    <property type="match status" value="2"/>
</dbReference>
<dbReference type="PANTHER" id="PTHR23084">
    <property type="entry name" value="PHOSPHATIDYLINOSITOL-4-PHOSPHATE 5-KINASE RELATED"/>
    <property type="match status" value="1"/>
</dbReference>
<dbReference type="GeneID" id="17301383"/>
<dbReference type="InterPro" id="IPR003409">
    <property type="entry name" value="MORN"/>
</dbReference>
<name>L1J9C3_GUITC</name>
<dbReference type="EMBL" id="JH993003">
    <property type="protein sequence ID" value="EKX44670.1"/>
    <property type="molecule type" value="Genomic_DNA"/>
</dbReference>
<feature type="signal peptide" evidence="4">
    <location>
        <begin position="1"/>
        <end position="26"/>
    </location>
</feature>
<evidence type="ECO:0000256" key="4">
    <source>
        <dbReference type="SAM" id="SignalP"/>
    </source>
</evidence>